<protein>
    <submittedName>
        <fullName evidence="2">Uncharacterized protein</fullName>
    </submittedName>
</protein>
<evidence type="ECO:0000256" key="1">
    <source>
        <dbReference type="SAM" id="Phobius"/>
    </source>
</evidence>
<comment type="caution">
    <text evidence="2">The sequence shown here is derived from an EMBL/GenBank/DDBJ whole genome shotgun (WGS) entry which is preliminary data.</text>
</comment>
<keyword evidence="1" id="KW-1133">Transmembrane helix</keyword>
<evidence type="ECO:0000313" key="3">
    <source>
        <dbReference type="Proteomes" id="UP000076858"/>
    </source>
</evidence>
<keyword evidence="3" id="KW-1185">Reference proteome</keyword>
<dbReference type="EMBL" id="LRGB01003123">
    <property type="protein sequence ID" value="KZS04554.1"/>
    <property type="molecule type" value="Genomic_DNA"/>
</dbReference>
<proteinExistence type="predicted"/>
<keyword evidence="1" id="KW-0472">Membrane</keyword>
<sequence length="96" mass="10574">MMMRTMMSSSRARRCILNNGRDSGDQTIGRTLLLDSAIAAGIALGCLRIGVVMSDVLVGCRRRRSDRLVLVAAYIRLLFAAGTIRCAPRMSLLFRL</sequence>
<evidence type="ECO:0000313" key="2">
    <source>
        <dbReference type="EMBL" id="KZS04554.1"/>
    </source>
</evidence>
<feature type="transmembrane region" description="Helical" evidence="1">
    <location>
        <begin position="68"/>
        <end position="87"/>
    </location>
</feature>
<accession>A0A164LYL5</accession>
<name>A0A164LYL5_9CRUS</name>
<dbReference type="AlphaFoldDB" id="A0A164LYL5"/>
<organism evidence="2 3">
    <name type="scientific">Daphnia magna</name>
    <dbReference type="NCBI Taxonomy" id="35525"/>
    <lineage>
        <taxon>Eukaryota</taxon>
        <taxon>Metazoa</taxon>
        <taxon>Ecdysozoa</taxon>
        <taxon>Arthropoda</taxon>
        <taxon>Crustacea</taxon>
        <taxon>Branchiopoda</taxon>
        <taxon>Diplostraca</taxon>
        <taxon>Cladocera</taxon>
        <taxon>Anomopoda</taxon>
        <taxon>Daphniidae</taxon>
        <taxon>Daphnia</taxon>
    </lineage>
</organism>
<dbReference type="Proteomes" id="UP000076858">
    <property type="component" value="Unassembled WGS sequence"/>
</dbReference>
<reference evidence="2 3" key="1">
    <citation type="submission" date="2016-03" db="EMBL/GenBank/DDBJ databases">
        <title>EvidentialGene: Evidence-directed Construction of Genes on Genomes.</title>
        <authorList>
            <person name="Gilbert D.G."/>
            <person name="Choi J.-H."/>
            <person name="Mockaitis K."/>
            <person name="Colbourne J."/>
            <person name="Pfrender M."/>
        </authorList>
    </citation>
    <scope>NUCLEOTIDE SEQUENCE [LARGE SCALE GENOMIC DNA]</scope>
    <source>
        <strain evidence="2 3">Xinb3</strain>
        <tissue evidence="2">Complete organism</tissue>
    </source>
</reference>
<keyword evidence="1" id="KW-0812">Transmembrane</keyword>
<gene>
    <name evidence="2" type="ORF">APZ42_032890</name>
</gene>